<feature type="region of interest" description="Disordered" evidence="1">
    <location>
        <begin position="704"/>
        <end position="739"/>
    </location>
</feature>
<dbReference type="InterPro" id="IPR057081">
    <property type="entry name" value="PH_N"/>
</dbReference>
<dbReference type="PANTHER" id="PTHR35391:SF7">
    <property type="entry name" value="C2H2-TYPE DOMAIN-CONTAINING PROTEIN"/>
    <property type="match status" value="1"/>
</dbReference>
<evidence type="ECO:0000313" key="4">
    <source>
        <dbReference type="EMBL" id="KAE8138675.1"/>
    </source>
</evidence>
<keyword evidence="5" id="KW-1185">Reference proteome</keyword>
<dbReference type="RefSeq" id="XP_031914738.1">
    <property type="nucleotide sequence ID" value="XM_032059693.1"/>
</dbReference>
<keyword evidence="2" id="KW-0812">Transmembrane</keyword>
<feature type="domain" description="C2H2-type" evidence="3">
    <location>
        <begin position="395"/>
        <end position="420"/>
    </location>
</feature>
<organism evidence="4 5">
    <name type="scientific">Aspergillus pseudotamarii</name>
    <dbReference type="NCBI Taxonomy" id="132259"/>
    <lineage>
        <taxon>Eukaryota</taxon>
        <taxon>Fungi</taxon>
        <taxon>Dikarya</taxon>
        <taxon>Ascomycota</taxon>
        <taxon>Pezizomycotina</taxon>
        <taxon>Eurotiomycetes</taxon>
        <taxon>Eurotiomycetidae</taxon>
        <taxon>Eurotiales</taxon>
        <taxon>Aspergillaceae</taxon>
        <taxon>Aspergillus</taxon>
        <taxon>Aspergillus subgen. Circumdati</taxon>
    </lineage>
</organism>
<feature type="region of interest" description="Disordered" evidence="1">
    <location>
        <begin position="567"/>
        <end position="654"/>
    </location>
</feature>
<dbReference type="Proteomes" id="UP000325672">
    <property type="component" value="Unassembled WGS sequence"/>
</dbReference>
<feature type="region of interest" description="Disordered" evidence="1">
    <location>
        <begin position="85"/>
        <end position="143"/>
    </location>
</feature>
<proteinExistence type="predicted"/>
<feature type="region of interest" description="Disordered" evidence="1">
    <location>
        <begin position="898"/>
        <end position="937"/>
    </location>
</feature>
<protein>
    <recommendedName>
        <fullName evidence="3">C2H2-type domain-containing protein</fullName>
    </recommendedName>
</protein>
<feature type="compositionally biased region" description="Polar residues" evidence="1">
    <location>
        <begin position="272"/>
        <end position="285"/>
    </location>
</feature>
<dbReference type="OrthoDB" id="5365701at2759"/>
<keyword evidence="2" id="KW-0472">Membrane</keyword>
<name>A0A5N6SVJ6_ASPPS</name>
<gene>
    <name evidence="4" type="ORF">BDV38DRAFT_281972</name>
</gene>
<sequence>MAISKATASCLQSFTECLAVEALMTDEWTENRLADFNLWISGVGASARGRASLDSRLIARPEARKVIENLLKLLAGVVNDLKRQAVSGPDHSMPEFRNSQSAPAPQEPPPRPFSPWSTDSDSDSREDNESRLGSTRNPLHEGMQNVEMMLDQLARIGVSIRQSGRRSRLQKADQRFRPEGHKELEQHLSTILLARPEFSKDGIELSKLTEVQQRLIHCNLKRRNRFLYAQQHSKGLDSLSPMDQFTTPVTDMKPTDPQPGLKDQRPGAANAKMSSGQGDGKTGTSASAVSESYLLDGIPVPAPATSTIMSSTVIDLEYPRPPIVSKEAQLFRCPCCCVALPMFFLETNRWMKHVADDVSPYSCILSGCSNPYVLYSTKESWRKHLLTEHSSFEYYICFACTDKKQLYSENEFTMHIRIQHASTIPPDRIPLLTPLCKRSAPVKITSCPLCTWPEGEDGEVDKDVLLDHIAKEIHAFSLRALPWADDNGQETDERIEYSTNKVRDWLVENNLSVNPSEERPVRERRSYLSEYFEQNAYFGGSSAASNSSDVDTVLSWEVELDNLKEVDGPLSFGSGEYDVSSKEDTDNGKAYSELDSGRPESLGVDIPYRKDSDDDEPGSDVDSLGPISWGSDIPNVKSSHDDEPNSNIDSGQPGGWGGDILYIKGFYDDEPKSDVASVGPVGWGSDISHIKRSQNDGIQSEFELEKPGSEALSDKRSGTPNKGPNQQHPASSSPAAQSLSGALLTSADNVEDVAAGFRMLREPLPEHATEITILISDLYSISSSLRGYSTILGNGIHQQNIASAESDIELVRTSLKKTLDDIFDFFGDIDLRQGSDRDKYQRTWTVMCKYFYDKSQGSLANRLAIYKAFLGELANISNEGFSDGKLMANLRRHIESLQDSQTSRSTLKVGPASPTASNPHGPDSVDDDSSRDQPGSVSNHWVKTVFETNTSSTPIPETGESSECFGEPQVDVKTWLHYEGFRQALQLPFPDQRDTLVSFYVRDFDHCVRILCERVSVNEPHDYYCLPLDMLEIVRVGSCLQLCRRRRQGQELVLWLNLKFTTIESMVCFFSTFLALRSQDRGRPVERIRDYELDMENELYGGLIFAGKDLHALRIYQDGSSRAVRLQASMYRGEMKYVPVWTAFITQHMKSEGWIRLMPPTLVLLRELHKIVFNFSDNSPQRTRDGEYVIQFTTDAVRANAKLSAAAVFVNIATDSSWSSTAVVFFLKVMPGPVAFGTCDAATHMAEERKLPTCDVPRVMIGSALLHYLAAIPTMIIYLFCIVNPQTMLSPVGSQLLIQLLSDGHASKALTVIAGALILVSFTIGWWAALGVTFNAPILSTVLGIAIGAIQLGSTTALNAGLAGASLCCGFSWIVVFTFREWRGNDLIYSVGLIWGSGVVRCL</sequence>
<dbReference type="EMBL" id="ML743570">
    <property type="protein sequence ID" value="KAE8138675.1"/>
    <property type="molecule type" value="Genomic_DNA"/>
</dbReference>
<feature type="compositionally biased region" description="Basic and acidic residues" evidence="1">
    <location>
        <begin position="704"/>
        <end position="717"/>
    </location>
</feature>
<dbReference type="PANTHER" id="PTHR35391">
    <property type="entry name" value="C2H2-TYPE DOMAIN-CONTAINING PROTEIN-RELATED"/>
    <property type="match status" value="1"/>
</dbReference>
<feature type="transmembrane region" description="Helical" evidence="2">
    <location>
        <begin position="1265"/>
        <end position="1289"/>
    </location>
</feature>
<evidence type="ECO:0000256" key="1">
    <source>
        <dbReference type="SAM" id="MobiDB-lite"/>
    </source>
</evidence>
<dbReference type="InterPro" id="IPR013087">
    <property type="entry name" value="Znf_C2H2_type"/>
</dbReference>
<reference evidence="4 5" key="1">
    <citation type="submission" date="2019-04" db="EMBL/GenBank/DDBJ databases">
        <title>Friends and foes A comparative genomics study of 23 Aspergillus species from section Flavi.</title>
        <authorList>
            <consortium name="DOE Joint Genome Institute"/>
            <person name="Kjaerbolling I."/>
            <person name="Vesth T."/>
            <person name="Frisvad J.C."/>
            <person name="Nybo J.L."/>
            <person name="Theobald S."/>
            <person name="Kildgaard S."/>
            <person name="Isbrandt T."/>
            <person name="Kuo A."/>
            <person name="Sato A."/>
            <person name="Lyhne E.K."/>
            <person name="Kogle M.E."/>
            <person name="Wiebenga A."/>
            <person name="Kun R.S."/>
            <person name="Lubbers R.J."/>
            <person name="Makela M.R."/>
            <person name="Barry K."/>
            <person name="Chovatia M."/>
            <person name="Clum A."/>
            <person name="Daum C."/>
            <person name="Haridas S."/>
            <person name="He G."/>
            <person name="LaButti K."/>
            <person name="Lipzen A."/>
            <person name="Mondo S."/>
            <person name="Riley R."/>
            <person name="Salamov A."/>
            <person name="Simmons B.A."/>
            <person name="Magnuson J.K."/>
            <person name="Henrissat B."/>
            <person name="Mortensen U.H."/>
            <person name="Larsen T.O."/>
            <person name="Devries R.P."/>
            <person name="Grigoriev I.V."/>
            <person name="Machida M."/>
            <person name="Baker S.E."/>
            <person name="Andersen M.R."/>
        </authorList>
    </citation>
    <scope>NUCLEOTIDE SEQUENCE [LARGE SCALE GENOMIC DNA]</scope>
    <source>
        <strain evidence="4 5">CBS 117625</strain>
    </source>
</reference>
<keyword evidence="2" id="KW-1133">Transmembrane helix</keyword>
<dbReference type="Pfam" id="PF23076">
    <property type="entry name" value="PH_FT_C"/>
    <property type="match status" value="1"/>
</dbReference>
<evidence type="ECO:0000259" key="3">
    <source>
        <dbReference type="SMART" id="SM00355"/>
    </source>
</evidence>
<evidence type="ECO:0000256" key="2">
    <source>
        <dbReference type="SAM" id="Phobius"/>
    </source>
</evidence>
<feature type="compositionally biased region" description="Low complexity" evidence="1">
    <location>
        <begin position="724"/>
        <end position="739"/>
    </location>
</feature>
<feature type="transmembrane region" description="Helical" evidence="2">
    <location>
        <begin position="1360"/>
        <end position="1379"/>
    </location>
</feature>
<feature type="region of interest" description="Disordered" evidence="1">
    <location>
        <begin position="238"/>
        <end position="285"/>
    </location>
</feature>
<feature type="domain" description="C2H2-type" evidence="3">
    <location>
        <begin position="361"/>
        <end position="389"/>
    </location>
</feature>
<feature type="transmembrane region" description="Helical" evidence="2">
    <location>
        <begin position="1309"/>
        <end position="1329"/>
    </location>
</feature>
<dbReference type="SMART" id="SM00355">
    <property type="entry name" value="ZnF_C2H2"/>
    <property type="match status" value="2"/>
</dbReference>
<dbReference type="InterPro" id="IPR057082">
    <property type="entry name" value="PH_C"/>
</dbReference>
<evidence type="ECO:0000313" key="5">
    <source>
        <dbReference type="Proteomes" id="UP000325672"/>
    </source>
</evidence>
<dbReference type="GeneID" id="43643903"/>
<dbReference type="Pfam" id="PF23074">
    <property type="entry name" value="PH_FT_N"/>
    <property type="match status" value="1"/>
</dbReference>
<accession>A0A5N6SVJ6</accession>